<dbReference type="PANTHER" id="PTHR31234:SF2">
    <property type="entry name" value="OS05G0199100 PROTEIN"/>
    <property type="match status" value="1"/>
</dbReference>
<gene>
    <name evidence="4" type="ORF">MTR67_000358</name>
</gene>
<dbReference type="GO" id="GO:0005886">
    <property type="term" value="C:plasma membrane"/>
    <property type="evidence" value="ECO:0007669"/>
    <property type="project" value="TreeGrafter"/>
</dbReference>
<accession>A0AAF0PL61</accession>
<organism evidence="4 5">
    <name type="scientific">Solanum verrucosum</name>
    <dbReference type="NCBI Taxonomy" id="315347"/>
    <lineage>
        <taxon>Eukaryota</taxon>
        <taxon>Viridiplantae</taxon>
        <taxon>Streptophyta</taxon>
        <taxon>Embryophyta</taxon>
        <taxon>Tracheophyta</taxon>
        <taxon>Spermatophyta</taxon>
        <taxon>Magnoliopsida</taxon>
        <taxon>eudicotyledons</taxon>
        <taxon>Gunneridae</taxon>
        <taxon>Pentapetalae</taxon>
        <taxon>asterids</taxon>
        <taxon>lamiids</taxon>
        <taxon>Solanales</taxon>
        <taxon>Solanaceae</taxon>
        <taxon>Solanoideae</taxon>
        <taxon>Solaneae</taxon>
        <taxon>Solanum</taxon>
    </lineage>
</organism>
<keyword evidence="3" id="KW-0812">Transmembrane</keyword>
<name>A0AAF0PL61_SOLVR</name>
<dbReference type="Proteomes" id="UP001234989">
    <property type="component" value="Chromosome 1"/>
</dbReference>
<evidence type="ECO:0000256" key="3">
    <source>
        <dbReference type="SAM" id="Phobius"/>
    </source>
</evidence>
<evidence type="ECO:0000313" key="5">
    <source>
        <dbReference type="Proteomes" id="UP001234989"/>
    </source>
</evidence>
<evidence type="ECO:0000313" key="4">
    <source>
        <dbReference type="EMBL" id="WMV06973.1"/>
    </source>
</evidence>
<keyword evidence="2 3" id="KW-0472">Membrane</keyword>
<dbReference type="EMBL" id="CP133612">
    <property type="protein sequence ID" value="WMV06973.1"/>
    <property type="molecule type" value="Genomic_DNA"/>
</dbReference>
<evidence type="ECO:0000256" key="1">
    <source>
        <dbReference type="ARBA" id="ARBA00004370"/>
    </source>
</evidence>
<reference evidence="4" key="1">
    <citation type="submission" date="2023-08" db="EMBL/GenBank/DDBJ databases">
        <title>A de novo genome assembly of Solanum verrucosum Schlechtendal, a Mexican diploid species geographically isolated from the other diploid A-genome species in potato relatives.</title>
        <authorList>
            <person name="Hosaka K."/>
        </authorList>
    </citation>
    <scope>NUCLEOTIDE SEQUENCE</scope>
    <source>
        <tissue evidence="4">Young leaves</tissue>
    </source>
</reference>
<keyword evidence="3" id="KW-1133">Transmembrane helix</keyword>
<dbReference type="PANTHER" id="PTHR31234">
    <property type="entry name" value="LATE EMBRYOGENESIS ABUNDANT (LEA) HYDROXYPROLINE-RICH GLYCOPROTEIN FAMILY"/>
    <property type="match status" value="1"/>
</dbReference>
<proteinExistence type="predicted"/>
<evidence type="ECO:0000256" key="2">
    <source>
        <dbReference type="ARBA" id="ARBA00023136"/>
    </source>
</evidence>
<feature type="transmembrane region" description="Helical" evidence="3">
    <location>
        <begin position="87"/>
        <end position="111"/>
    </location>
</feature>
<keyword evidence="5" id="KW-1185">Reference proteome</keyword>
<dbReference type="GO" id="GO:0098542">
    <property type="term" value="P:defense response to other organism"/>
    <property type="evidence" value="ECO:0007669"/>
    <property type="project" value="InterPro"/>
</dbReference>
<protein>
    <recommendedName>
        <fullName evidence="6">Late embryogenesis abundant protein LEA-2 subgroup domain-containing protein</fullName>
    </recommendedName>
</protein>
<sequence length="276" mass="31952">MGKEEEKPVLGYQKSEYSYQTNPQFYQSDPQFHQIHHPAYIEPGPGYPNNPSIQQPYQYYEYNYPARPLPYVSPDVDQGFSFGRVMLCLMLFLFLFAMIISMFTMMVFMTLKPTFYLESFEVRLFDLSGNGGPGTTLKANWETKVSIKNTNTRSSVLVNQIETSLVYRYVAIDVSYMDHVEIQKDSNVQILDAFSFPSSKRTFNADSAVKEMAKDRQRGQIMFDLKLEVQLMVKSNVFHKSEKMRLFCERIALDFKNTTSNIPTWNGNKHECVSGL</sequence>
<evidence type="ECO:0008006" key="6">
    <source>
        <dbReference type="Google" id="ProtNLM"/>
    </source>
</evidence>
<dbReference type="AlphaFoldDB" id="A0AAF0PL61"/>
<dbReference type="InterPro" id="IPR044839">
    <property type="entry name" value="NDR1-like"/>
</dbReference>
<comment type="subcellular location">
    <subcellularLocation>
        <location evidence="1">Membrane</location>
    </subcellularLocation>
</comment>